<evidence type="ECO:0000313" key="1">
    <source>
        <dbReference type="EMBL" id="OGB84942.1"/>
    </source>
</evidence>
<accession>A0A1F4PPG7</accession>
<dbReference type="EMBL" id="METE01000016">
    <property type="protein sequence ID" value="OGB84942.1"/>
    <property type="molecule type" value="Genomic_DNA"/>
</dbReference>
<dbReference type="SUPFAM" id="SSF55811">
    <property type="entry name" value="Nudix"/>
    <property type="match status" value="1"/>
</dbReference>
<reference evidence="1 2" key="1">
    <citation type="journal article" date="2016" name="Nat. Commun.">
        <title>Thousands of microbial genomes shed light on interconnected biogeochemical processes in an aquifer system.</title>
        <authorList>
            <person name="Anantharaman K."/>
            <person name="Brown C.T."/>
            <person name="Hug L.A."/>
            <person name="Sharon I."/>
            <person name="Castelle C.J."/>
            <person name="Probst A.J."/>
            <person name="Thomas B.C."/>
            <person name="Singh A."/>
            <person name="Wilkins M.J."/>
            <person name="Karaoz U."/>
            <person name="Brodie E.L."/>
            <person name="Williams K.H."/>
            <person name="Hubbard S.S."/>
            <person name="Banfield J.F."/>
        </authorList>
    </citation>
    <scope>NUCLEOTIDE SEQUENCE [LARGE SCALE GENOMIC DNA]</scope>
</reference>
<dbReference type="AlphaFoldDB" id="A0A1F4PPG7"/>
<feature type="non-terminal residue" evidence="1">
    <location>
        <position position="1"/>
    </location>
</feature>
<gene>
    <name evidence="1" type="ORF">A2994_01185</name>
</gene>
<dbReference type="Proteomes" id="UP000179010">
    <property type="component" value="Unassembled WGS sequence"/>
</dbReference>
<dbReference type="InterPro" id="IPR015797">
    <property type="entry name" value="NUDIX_hydrolase-like_dom_sf"/>
</dbReference>
<dbReference type="Gene3D" id="3.90.79.10">
    <property type="entry name" value="Nucleoside Triphosphate Pyrophosphohydrolase"/>
    <property type="match status" value="1"/>
</dbReference>
<name>A0A1F4PPG7_UNCK3</name>
<sequence length="163" mass="18257">FKKCYKRVVSNSFSIVQKAFVVNTRWQALILKRANTDSKYDIWDLPGGIQDFGLSLRDSLGKLVRKDCSLNLTIISIPLNITSYIQDGHQAVRIIYLCRAAGTVSLNSNHSDHLWIDPVDHQHYAFPDEGYHSAFSNYLSHSSIASVEFLGPGLISTTNEPVS</sequence>
<proteinExistence type="predicted"/>
<evidence type="ECO:0008006" key="3">
    <source>
        <dbReference type="Google" id="ProtNLM"/>
    </source>
</evidence>
<comment type="caution">
    <text evidence="1">The sequence shown here is derived from an EMBL/GenBank/DDBJ whole genome shotgun (WGS) entry which is preliminary data.</text>
</comment>
<protein>
    <recommendedName>
        <fullName evidence="3">Nudix hydrolase domain-containing protein</fullName>
    </recommendedName>
</protein>
<evidence type="ECO:0000313" key="2">
    <source>
        <dbReference type="Proteomes" id="UP000179010"/>
    </source>
</evidence>
<organism evidence="1 2">
    <name type="scientific">candidate division Kazan bacterium RIFCSPLOWO2_01_FULL_48_13</name>
    <dbReference type="NCBI Taxonomy" id="1798539"/>
    <lineage>
        <taxon>Bacteria</taxon>
        <taxon>Bacteria division Kazan-3B-28</taxon>
    </lineage>
</organism>